<reference evidence="8 9" key="1">
    <citation type="submission" date="2019-02" db="EMBL/GenBank/DDBJ databases">
        <title>Deep-cultivation of Planctomycetes and their phenomic and genomic characterization uncovers novel biology.</title>
        <authorList>
            <person name="Wiegand S."/>
            <person name="Jogler M."/>
            <person name="Boedeker C."/>
            <person name="Pinto D."/>
            <person name="Vollmers J."/>
            <person name="Rivas-Marin E."/>
            <person name="Kohn T."/>
            <person name="Peeters S.H."/>
            <person name="Heuer A."/>
            <person name="Rast P."/>
            <person name="Oberbeckmann S."/>
            <person name="Bunk B."/>
            <person name="Jeske O."/>
            <person name="Meyerdierks A."/>
            <person name="Storesund J.E."/>
            <person name="Kallscheuer N."/>
            <person name="Luecker S."/>
            <person name="Lage O.M."/>
            <person name="Pohl T."/>
            <person name="Merkel B.J."/>
            <person name="Hornburger P."/>
            <person name="Mueller R.-W."/>
            <person name="Bruemmer F."/>
            <person name="Labrenz M."/>
            <person name="Spormann A.M."/>
            <person name="Op den Camp H."/>
            <person name="Overmann J."/>
            <person name="Amann R."/>
            <person name="Jetten M.S.M."/>
            <person name="Mascher T."/>
            <person name="Medema M.H."/>
            <person name="Devos D.P."/>
            <person name="Kaster A.-K."/>
            <person name="Ovreas L."/>
            <person name="Rohde M."/>
            <person name="Galperin M.Y."/>
            <person name="Jogler C."/>
        </authorList>
    </citation>
    <scope>NUCLEOTIDE SEQUENCE [LARGE SCALE GENOMIC DNA]</scope>
    <source>
        <strain evidence="8 9">V22</strain>
    </source>
</reference>
<dbReference type="SUPFAM" id="SSF52540">
    <property type="entry name" value="P-loop containing nucleoside triphosphate hydrolases"/>
    <property type="match status" value="1"/>
</dbReference>
<dbReference type="SMART" id="SM00487">
    <property type="entry name" value="DEXDc"/>
    <property type="match status" value="1"/>
</dbReference>
<dbReference type="InterPro" id="IPR014001">
    <property type="entry name" value="Helicase_ATP-bd"/>
</dbReference>
<keyword evidence="2" id="KW-0378">Hydrolase</keyword>
<dbReference type="SMART" id="SM00382">
    <property type="entry name" value="AAA"/>
    <property type="match status" value="1"/>
</dbReference>
<keyword evidence="4" id="KW-0067">ATP-binding</keyword>
<dbReference type="GO" id="GO:0016787">
    <property type="term" value="F:hydrolase activity"/>
    <property type="evidence" value="ECO:0007669"/>
    <property type="project" value="UniProtKB-KW"/>
</dbReference>
<dbReference type="Pfam" id="PF00270">
    <property type="entry name" value="DEAD"/>
    <property type="match status" value="1"/>
</dbReference>
<feature type="compositionally biased region" description="Basic and acidic residues" evidence="5">
    <location>
        <begin position="542"/>
        <end position="561"/>
    </location>
</feature>
<dbReference type="GO" id="GO:0003676">
    <property type="term" value="F:nucleic acid binding"/>
    <property type="evidence" value="ECO:0007669"/>
    <property type="project" value="InterPro"/>
</dbReference>
<dbReference type="Proteomes" id="UP000319976">
    <property type="component" value="Chromosome"/>
</dbReference>
<feature type="domain" description="Helicase C-terminal" evidence="7">
    <location>
        <begin position="219"/>
        <end position="417"/>
    </location>
</feature>
<dbReference type="CDD" id="cd18795">
    <property type="entry name" value="SF2_C_Ski2"/>
    <property type="match status" value="1"/>
</dbReference>
<dbReference type="Gene3D" id="3.40.50.300">
    <property type="entry name" value="P-loop containing nucleotide triphosphate hydrolases"/>
    <property type="match status" value="2"/>
</dbReference>
<dbReference type="CDD" id="cd17921">
    <property type="entry name" value="DEXHc_Ski2"/>
    <property type="match status" value="1"/>
</dbReference>
<dbReference type="OrthoDB" id="9807155at2"/>
<dbReference type="KEGG" id="chya:V22_11190"/>
<dbReference type="SMART" id="SM00490">
    <property type="entry name" value="HELICc"/>
    <property type="match status" value="1"/>
</dbReference>
<protein>
    <submittedName>
        <fullName evidence="8">Ski2-like helicase</fullName>
    </submittedName>
</protein>
<accession>A0A517T684</accession>
<evidence type="ECO:0000256" key="5">
    <source>
        <dbReference type="SAM" id="MobiDB-lite"/>
    </source>
</evidence>
<evidence type="ECO:0000256" key="2">
    <source>
        <dbReference type="ARBA" id="ARBA00022801"/>
    </source>
</evidence>
<dbReference type="InterPro" id="IPR001650">
    <property type="entry name" value="Helicase_C-like"/>
</dbReference>
<dbReference type="InterPro" id="IPR050699">
    <property type="entry name" value="RNA-DNA_Helicase"/>
</dbReference>
<dbReference type="InterPro" id="IPR027417">
    <property type="entry name" value="P-loop_NTPase"/>
</dbReference>
<evidence type="ECO:0000256" key="3">
    <source>
        <dbReference type="ARBA" id="ARBA00022806"/>
    </source>
</evidence>
<evidence type="ECO:0000256" key="4">
    <source>
        <dbReference type="ARBA" id="ARBA00022840"/>
    </source>
</evidence>
<dbReference type="RefSeq" id="WP_145260560.1">
    <property type="nucleotide sequence ID" value="NZ_CP036316.1"/>
</dbReference>
<proteinExistence type="predicted"/>
<feature type="region of interest" description="Disordered" evidence="5">
    <location>
        <begin position="503"/>
        <end position="573"/>
    </location>
</feature>
<keyword evidence="1" id="KW-0547">Nucleotide-binding</keyword>
<keyword evidence="3 8" id="KW-0347">Helicase</keyword>
<evidence type="ECO:0000256" key="1">
    <source>
        <dbReference type="ARBA" id="ARBA00022741"/>
    </source>
</evidence>
<dbReference type="PANTHER" id="PTHR12131:SF1">
    <property type="entry name" value="ATP-DEPENDENT RNA HELICASE SUPV3L1, MITOCHONDRIAL-RELATED"/>
    <property type="match status" value="1"/>
</dbReference>
<dbReference type="GO" id="GO:0005524">
    <property type="term" value="F:ATP binding"/>
    <property type="evidence" value="ECO:0007669"/>
    <property type="project" value="UniProtKB-KW"/>
</dbReference>
<evidence type="ECO:0000313" key="9">
    <source>
        <dbReference type="Proteomes" id="UP000319976"/>
    </source>
</evidence>
<gene>
    <name evidence="8" type="ORF">V22_11190</name>
</gene>
<dbReference type="GO" id="GO:0004386">
    <property type="term" value="F:helicase activity"/>
    <property type="evidence" value="ECO:0007669"/>
    <property type="project" value="UniProtKB-KW"/>
</dbReference>
<dbReference type="AlphaFoldDB" id="A0A517T684"/>
<feature type="domain" description="Helicase ATP-binding" evidence="6">
    <location>
        <begin position="34"/>
        <end position="198"/>
    </location>
</feature>
<sequence>MADTNASLSRDELLSQYLDTLPYDPYAVQEEALLAWYTHKEGVLVCAPTGTGKTLIAEAALYEALRTGKTAYYTTPLIALTDQKFQEIQAAAVRWGFSPDDVGLVTGNRAINPQAKVLVVVAEILLNRLLHSSAFDFNDVIAVVMDEFHSFADPERGIVWELSLSLLPKHVRLLLLSATIGNAPEFIIWLNKAHRRTLQLVKTDERRVPLTYHWIGDRLLTDLLEEMTEGDEDSTRTPALLFCFNRDECWSVAEQLKGKHLISSEKQKELANELENYDWSQGAGRKLKPILMRGVGVHHAGILPKYKKIVEDLFIRKLLSVTVCTETLAAGMNLPARSVILTTLLKGPPRKKSLIEASAAHQMFGRAGRPQFDDHGHVYALAHEDDVKIAKWHEKHDLEELEKSKDPNVRATVKRLKKKMPTRRKQVQYWDDQQFEKLIESPPGKLSSRGNIPWRLLAYLLHISPDVELIKSVIHRRLLPSNKIEQGLKHLTKMLLTLESAGFVTLEPPPPKPSAGSEEVKKKEEPQTEPEPQTGLLGELIAEAREEVTPEEKPKSPKPDSSDESPASKYEPTKAIATEKLDELLNFRGVNPVYGSFLLRHLGKADREEVLQIFESLLEFPGSAVRLVRVPPPERLPPGDLANEYLDKELVSRGLISVEDLYPDRSDEQVREEGKFAPTVGEKMQMLFRHEFPNVTDVRITAVRVAGDLLDFHGDFDTYISGRDLAKQEGIIFRHLLRLILLCGEFREVVPDGSDPVEWRQMLADIEQQLTESCRSVDPQCTDMMLETPASDGLDDKAVEVGSKEIFKKESEEEFGVGLSD</sequence>
<dbReference type="InterPro" id="IPR003593">
    <property type="entry name" value="AAA+_ATPase"/>
</dbReference>
<dbReference type="PROSITE" id="PS51192">
    <property type="entry name" value="HELICASE_ATP_BIND_1"/>
    <property type="match status" value="1"/>
</dbReference>
<organism evidence="8 9">
    <name type="scientific">Calycomorphotria hydatis</name>
    <dbReference type="NCBI Taxonomy" id="2528027"/>
    <lineage>
        <taxon>Bacteria</taxon>
        <taxon>Pseudomonadati</taxon>
        <taxon>Planctomycetota</taxon>
        <taxon>Planctomycetia</taxon>
        <taxon>Planctomycetales</taxon>
        <taxon>Planctomycetaceae</taxon>
        <taxon>Calycomorphotria</taxon>
    </lineage>
</organism>
<name>A0A517T684_9PLAN</name>
<dbReference type="InterPro" id="IPR011545">
    <property type="entry name" value="DEAD/DEAH_box_helicase_dom"/>
</dbReference>
<dbReference type="EMBL" id="CP036316">
    <property type="protein sequence ID" value="QDT63892.1"/>
    <property type="molecule type" value="Genomic_DNA"/>
</dbReference>
<dbReference type="PROSITE" id="PS51194">
    <property type="entry name" value="HELICASE_CTER"/>
    <property type="match status" value="1"/>
</dbReference>
<evidence type="ECO:0000259" key="6">
    <source>
        <dbReference type="PROSITE" id="PS51192"/>
    </source>
</evidence>
<keyword evidence="9" id="KW-1185">Reference proteome</keyword>
<evidence type="ECO:0000313" key="8">
    <source>
        <dbReference type="EMBL" id="QDT63892.1"/>
    </source>
</evidence>
<dbReference type="PANTHER" id="PTHR12131">
    <property type="entry name" value="ATP-DEPENDENT RNA AND DNA HELICASE"/>
    <property type="match status" value="1"/>
</dbReference>
<evidence type="ECO:0000259" key="7">
    <source>
        <dbReference type="PROSITE" id="PS51194"/>
    </source>
</evidence>